<keyword evidence="2" id="KW-1185">Reference proteome</keyword>
<accession>A0A369JE49</accession>
<reference evidence="1" key="1">
    <citation type="submission" date="2018-04" db="EMBL/GenBank/DDBJ databases">
        <title>Whole genome sequencing of Hypsizygus marmoreus.</title>
        <authorList>
            <person name="Choi I.-G."/>
            <person name="Min B."/>
            <person name="Kim J.-G."/>
            <person name="Kim S."/>
            <person name="Oh Y.-L."/>
            <person name="Kong W.-S."/>
            <person name="Park H."/>
            <person name="Jeong J."/>
            <person name="Song E.-S."/>
        </authorList>
    </citation>
    <scope>NUCLEOTIDE SEQUENCE [LARGE SCALE GENOMIC DNA]</scope>
    <source>
        <strain evidence="1">51987-8</strain>
    </source>
</reference>
<dbReference type="AlphaFoldDB" id="A0A369JE49"/>
<gene>
    <name evidence="1" type="ORF">Hypma_012552</name>
</gene>
<dbReference type="InParanoid" id="A0A369JE49"/>
<evidence type="ECO:0000313" key="2">
    <source>
        <dbReference type="Proteomes" id="UP000076154"/>
    </source>
</evidence>
<sequence>MSPSHCHLYYGSTTNSKLHSPSGVSGPSLCSLAALSDLHLLDQDSDSSYDIAFCIKTSSEKIRYCQLALHKCRHVYLLHRSASLTTVRGKSQQIFSTSSTVSAQTAARVPPPSDNRLTFIDPWVCNVYSFNVGKFLMSLVFQPPSQTALPPTESSAPFSAPDLALLNIGYATSFHSSNVGNFLLYLLFQTISRAALLIMHVRSCIDQKRDVPVEVLEALRVELQAQLDQIATQFTELNTTINGICGIIADTDALPSNNASGLQVRNIAPAPE</sequence>
<dbReference type="EMBL" id="LUEZ02000068">
    <property type="protein sequence ID" value="RDB20429.1"/>
    <property type="molecule type" value="Genomic_DNA"/>
</dbReference>
<proteinExistence type="predicted"/>
<dbReference type="Proteomes" id="UP000076154">
    <property type="component" value="Unassembled WGS sequence"/>
</dbReference>
<evidence type="ECO:0000313" key="1">
    <source>
        <dbReference type="EMBL" id="RDB20429.1"/>
    </source>
</evidence>
<name>A0A369JE49_HYPMA</name>
<protein>
    <submittedName>
        <fullName evidence="1">Uncharacterized protein</fullName>
    </submittedName>
</protein>
<organism evidence="1 2">
    <name type="scientific">Hypsizygus marmoreus</name>
    <name type="common">White beech mushroom</name>
    <name type="synonym">Agaricus marmoreus</name>
    <dbReference type="NCBI Taxonomy" id="39966"/>
    <lineage>
        <taxon>Eukaryota</taxon>
        <taxon>Fungi</taxon>
        <taxon>Dikarya</taxon>
        <taxon>Basidiomycota</taxon>
        <taxon>Agaricomycotina</taxon>
        <taxon>Agaricomycetes</taxon>
        <taxon>Agaricomycetidae</taxon>
        <taxon>Agaricales</taxon>
        <taxon>Tricholomatineae</taxon>
        <taxon>Lyophyllaceae</taxon>
        <taxon>Hypsizygus</taxon>
    </lineage>
</organism>
<comment type="caution">
    <text evidence="1">The sequence shown here is derived from an EMBL/GenBank/DDBJ whole genome shotgun (WGS) entry which is preliminary data.</text>
</comment>